<proteinExistence type="predicted"/>
<dbReference type="Proteomes" id="UP000192042">
    <property type="component" value="Chromosome I"/>
</dbReference>
<keyword evidence="2" id="KW-1185">Reference proteome</keyword>
<protein>
    <submittedName>
        <fullName evidence="1">Hemoglobin-like protein</fullName>
    </submittedName>
</protein>
<evidence type="ECO:0000313" key="1">
    <source>
        <dbReference type="EMBL" id="SLM47664.1"/>
    </source>
</evidence>
<evidence type="ECO:0000313" key="2">
    <source>
        <dbReference type="Proteomes" id="UP000192042"/>
    </source>
</evidence>
<dbReference type="GO" id="GO:0019825">
    <property type="term" value="F:oxygen binding"/>
    <property type="evidence" value="ECO:0007669"/>
    <property type="project" value="InterPro"/>
</dbReference>
<dbReference type="AlphaFoldDB" id="A0A1W1I3T9"/>
<accession>A0A1W1I3T9</accession>
<dbReference type="InterPro" id="IPR012292">
    <property type="entry name" value="Globin/Proto"/>
</dbReference>
<dbReference type="SUPFAM" id="SSF46458">
    <property type="entry name" value="Globin-like"/>
    <property type="match status" value="1"/>
</dbReference>
<dbReference type="EMBL" id="LT828648">
    <property type="protein sequence ID" value="SLM47664.1"/>
    <property type="molecule type" value="Genomic_DNA"/>
</dbReference>
<gene>
    <name evidence="1" type="ORF">NSJP_1492</name>
</gene>
<organism evidence="1 2">
    <name type="scientific">Nitrospira japonica</name>
    <dbReference type="NCBI Taxonomy" id="1325564"/>
    <lineage>
        <taxon>Bacteria</taxon>
        <taxon>Pseudomonadati</taxon>
        <taxon>Nitrospirota</taxon>
        <taxon>Nitrospiria</taxon>
        <taxon>Nitrospirales</taxon>
        <taxon>Nitrospiraceae</taxon>
        <taxon>Nitrospira</taxon>
    </lineage>
</organism>
<dbReference type="Gene3D" id="1.10.490.10">
    <property type="entry name" value="Globins"/>
    <property type="match status" value="1"/>
</dbReference>
<dbReference type="GO" id="GO:0020037">
    <property type="term" value="F:heme binding"/>
    <property type="evidence" value="ECO:0007669"/>
    <property type="project" value="InterPro"/>
</dbReference>
<name>A0A1W1I3T9_9BACT</name>
<dbReference type="KEGG" id="nja:NSJP_1492"/>
<dbReference type="InterPro" id="IPR009050">
    <property type="entry name" value="Globin-like_sf"/>
</dbReference>
<sequence>MKTTHAGMKISEAEFGALIGDLVKALTSFNAPSREQQELLAVLGPMKKDIVEYP</sequence>
<reference evidence="1 2" key="1">
    <citation type="submission" date="2017-03" db="EMBL/GenBank/DDBJ databases">
        <authorList>
            <person name="Afonso C.L."/>
            <person name="Miller P.J."/>
            <person name="Scott M.A."/>
            <person name="Spackman E."/>
            <person name="Goraichik I."/>
            <person name="Dimitrov K.M."/>
            <person name="Suarez D.L."/>
            <person name="Swayne D.E."/>
        </authorList>
    </citation>
    <scope>NUCLEOTIDE SEQUENCE [LARGE SCALE GENOMIC DNA]</scope>
    <source>
        <strain evidence="1">Genome sequencing of Nitrospira japonica strain NJ11</strain>
    </source>
</reference>
<dbReference type="STRING" id="1325564.NSJP_1492"/>